<dbReference type="Pfam" id="PF06266">
    <property type="entry name" value="HrpF"/>
    <property type="match status" value="1"/>
</dbReference>
<dbReference type="InterPro" id="IPR009371">
    <property type="entry name" value="T3SS_HrpF"/>
</dbReference>
<dbReference type="Proteomes" id="UP000616499">
    <property type="component" value="Unassembled WGS sequence"/>
</dbReference>
<protein>
    <submittedName>
        <fullName evidence="1">Type III secretion protein</fullName>
    </submittedName>
</protein>
<accession>A0ABQ2H389</accession>
<organism evidence="1 2">
    <name type="scientific">Pseudomonas asuensis</name>
    <dbReference type="NCBI Taxonomy" id="1825787"/>
    <lineage>
        <taxon>Bacteria</taxon>
        <taxon>Pseudomonadati</taxon>
        <taxon>Pseudomonadota</taxon>
        <taxon>Gammaproteobacteria</taxon>
        <taxon>Pseudomonadales</taxon>
        <taxon>Pseudomonadaceae</taxon>
        <taxon>Pseudomonas</taxon>
    </lineage>
</organism>
<name>A0ABQ2H389_9PSED</name>
<proteinExistence type="predicted"/>
<evidence type="ECO:0000313" key="1">
    <source>
        <dbReference type="EMBL" id="GGM31241.1"/>
    </source>
</evidence>
<reference evidence="2" key="1">
    <citation type="journal article" date="2019" name="Int. J. Syst. Evol. Microbiol.">
        <title>The Global Catalogue of Microorganisms (GCM) 10K type strain sequencing project: providing services to taxonomists for standard genome sequencing and annotation.</title>
        <authorList>
            <consortium name="The Broad Institute Genomics Platform"/>
            <consortium name="The Broad Institute Genome Sequencing Center for Infectious Disease"/>
            <person name="Wu L."/>
            <person name="Ma J."/>
        </authorList>
    </citation>
    <scope>NUCLEOTIDE SEQUENCE [LARGE SCALE GENOMIC DNA]</scope>
    <source>
        <strain evidence="2">JCM 13501</strain>
    </source>
</reference>
<evidence type="ECO:0000313" key="2">
    <source>
        <dbReference type="Proteomes" id="UP000616499"/>
    </source>
</evidence>
<dbReference type="RefSeq" id="WP_188868606.1">
    <property type="nucleotide sequence ID" value="NZ_BMNW01000023.1"/>
</dbReference>
<keyword evidence="2" id="KW-1185">Reference proteome</keyword>
<gene>
    <name evidence="1" type="primary">hrpF</name>
    <name evidence="1" type="ORF">GCM10009425_47380</name>
</gene>
<sequence>MFNFKNLQNRLDHAYKNAQIETDYTALEASDSGDIEDMHAFNDASRKMAVASTILGESLRAKHGITKAIIDGIQ</sequence>
<comment type="caution">
    <text evidence="1">The sequence shown here is derived from an EMBL/GenBank/DDBJ whole genome shotgun (WGS) entry which is preliminary data.</text>
</comment>
<dbReference type="EMBL" id="BMNW01000023">
    <property type="protein sequence ID" value="GGM31241.1"/>
    <property type="molecule type" value="Genomic_DNA"/>
</dbReference>